<dbReference type="InterPro" id="IPR005467">
    <property type="entry name" value="His_kinase_dom"/>
</dbReference>
<evidence type="ECO:0000256" key="6">
    <source>
        <dbReference type="ARBA" id="ARBA00022840"/>
    </source>
</evidence>
<accession>A0A2N7VLE6</accession>
<dbReference type="InterPro" id="IPR036890">
    <property type="entry name" value="HATPase_C_sf"/>
</dbReference>
<comment type="catalytic activity">
    <reaction evidence="1">
        <text>ATP + protein L-histidine = ADP + protein N-phospho-L-histidine.</text>
        <dbReference type="EC" id="2.7.13.3"/>
    </reaction>
</comment>
<dbReference type="AlphaFoldDB" id="A0A2N7VLE6"/>
<dbReference type="Gene3D" id="1.10.287.130">
    <property type="match status" value="1"/>
</dbReference>
<dbReference type="InterPro" id="IPR003661">
    <property type="entry name" value="HisK_dim/P_dom"/>
</dbReference>
<reference evidence="9 10" key="1">
    <citation type="submission" date="2018-01" db="EMBL/GenBank/DDBJ databases">
        <title>Whole genome analyses suggest that Burkholderia sensu lato contains two further novel genera in the rhizoxinica-symbiotica group Mycetohabitans gen. nov., and Trinickia gen. nov.: implications for the evolution of diazotrophy and nodulation in the Burkholderiaceae.</title>
        <authorList>
            <person name="Estrada-de los Santos P."/>
            <person name="Palmer M."/>
            <person name="Chavez-Ramirez B."/>
            <person name="Beukes C."/>
            <person name="Steenkamp E.T."/>
            <person name="Hirsch A.M."/>
            <person name="Manyaka P."/>
            <person name="Maluk M."/>
            <person name="Lafos M."/>
            <person name="Crook M."/>
            <person name="Gross E."/>
            <person name="Simon M.F."/>
            <person name="Bueno dos Reis Junior F."/>
            <person name="Poole P.S."/>
            <person name="Venter S.N."/>
            <person name="James E.K."/>
        </authorList>
    </citation>
    <scope>NUCLEOTIDE SEQUENCE [LARGE SCALE GENOMIC DNA]</scope>
    <source>
        <strain evidence="9 10">GP25-8</strain>
    </source>
</reference>
<evidence type="ECO:0000259" key="8">
    <source>
        <dbReference type="PROSITE" id="PS50109"/>
    </source>
</evidence>
<evidence type="ECO:0000313" key="10">
    <source>
        <dbReference type="Proteomes" id="UP000235347"/>
    </source>
</evidence>
<dbReference type="EMBL" id="PNYB01000027">
    <property type="protein sequence ID" value="PMS17984.1"/>
    <property type="molecule type" value="Genomic_DNA"/>
</dbReference>
<dbReference type="InterPro" id="IPR003594">
    <property type="entry name" value="HATPase_dom"/>
</dbReference>
<dbReference type="GO" id="GO:0000155">
    <property type="term" value="F:phosphorelay sensor kinase activity"/>
    <property type="evidence" value="ECO:0007669"/>
    <property type="project" value="InterPro"/>
</dbReference>
<evidence type="ECO:0000256" key="1">
    <source>
        <dbReference type="ARBA" id="ARBA00000085"/>
    </source>
</evidence>
<proteinExistence type="predicted"/>
<dbReference type="PANTHER" id="PTHR44936">
    <property type="entry name" value="SENSOR PROTEIN CREC"/>
    <property type="match status" value="1"/>
</dbReference>
<dbReference type="RefSeq" id="WP_102612248.1">
    <property type="nucleotide sequence ID" value="NZ_CADIKD010000023.1"/>
</dbReference>
<dbReference type="GO" id="GO:0005886">
    <property type="term" value="C:plasma membrane"/>
    <property type="evidence" value="ECO:0007669"/>
    <property type="project" value="UniProtKB-SubCell"/>
</dbReference>
<keyword evidence="7" id="KW-1133">Transmembrane helix</keyword>
<keyword evidence="6" id="KW-0067">ATP-binding</keyword>
<comment type="caution">
    <text evidence="9">The sequence shown here is derived from an EMBL/GenBank/DDBJ whole genome shotgun (WGS) entry which is preliminary data.</text>
</comment>
<dbReference type="CDD" id="cd00082">
    <property type="entry name" value="HisKA"/>
    <property type="match status" value="1"/>
</dbReference>
<feature type="transmembrane region" description="Helical" evidence="7">
    <location>
        <begin position="120"/>
        <end position="136"/>
    </location>
</feature>
<dbReference type="GO" id="GO:0005524">
    <property type="term" value="F:ATP binding"/>
    <property type="evidence" value="ECO:0007669"/>
    <property type="project" value="UniProtKB-KW"/>
</dbReference>
<dbReference type="Proteomes" id="UP000235347">
    <property type="component" value="Unassembled WGS sequence"/>
</dbReference>
<gene>
    <name evidence="9" type="ORF">C0Z19_23515</name>
</gene>
<feature type="transmembrane region" description="Helical" evidence="7">
    <location>
        <begin position="75"/>
        <end position="93"/>
    </location>
</feature>
<organism evidence="9 10">
    <name type="scientific">Trinickia soli</name>
    <dbReference type="NCBI Taxonomy" id="380675"/>
    <lineage>
        <taxon>Bacteria</taxon>
        <taxon>Pseudomonadati</taxon>
        <taxon>Pseudomonadota</taxon>
        <taxon>Betaproteobacteria</taxon>
        <taxon>Burkholderiales</taxon>
        <taxon>Burkholderiaceae</taxon>
        <taxon>Trinickia</taxon>
    </lineage>
</organism>
<evidence type="ECO:0000256" key="4">
    <source>
        <dbReference type="ARBA" id="ARBA00022741"/>
    </source>
</evidence>
<feature type="transmembrane region" description="Helical" evidence="7">
    <location>
        <begin position="156"/>
        <end position="173"/>
    </location>
</feature>
<dbReference type="SUPFAM" id="SSF55874">
    <property type="entry name" value="ATPase domain of HSP90 chaperone/DNA topoisomerase II/histidine kinase"/>
    <property type="match status" value="1"/>
</dbReference>
<dbReference type="EC" id="2.7.13.3" evidence="2"/>
<feature type="transmembrane region" description="Helical" evidence="7">
    <location>
        <begin position="12"/>
        <end position="37"/>
    </location>
</feature>
<keyword evidence="3" id="KW-0808">Transferase</keyword>
<keyword evidence="7" id="KW-0812">Transmembrane</keyword>
<dbReference type="SMART" id="SM00387">
    <property type="entry name" value="HATPase_c"/>
    <property type="match status" value="1"/>
</dbReference>
<dbReference type="Gene3D" id="3.30.565.10">
    <property type="entry name" value="Histidine kinase-like ATPase, C-terminal domain"/>
    <property type="match status" value="1"/>
</dbReference>
<evidence type="ECO:0000256" key="3">
    <source>
        <dbReference type="ARBA" id="ARBA00022679"/>
    </source>
</evidence>
<evidence type="ECO:0000256" key="5">
    <source>
        <dbReference type="ARBA" id="ARBA00022777"/>
    </source>
</evidence>
<keyword evidence="7" id="KW-0472">Membrane</keyword>
<keyword evidence="4" id="KW-0547">Nucleotide-binding</keyword>
<dbReference type="Pfam" id="PF25323">
    <property type="entry name" value="6TM_PilS"/>
    <property type="match status" value="1"/>
</dbReference>
<feature type="transmembrane region" description="Helical" evidence="7">
    <location>
        <begin position="43"/>
        <end position="63"/>
    </location>
</feature>
<dbReference type="InterPro" id="IPR050980">
    <property type="entry name" value="2C_sensor_his_kinase"/>
</dbReference>
<evidence type="ECO:0000256" key="2">
    <source>
        <dbReference type="ARBA" id="ARBA00012438"/>
    </source>
</evidence>
<dbReference type="PANTHER" id="PTHR44936:SF10">
    <property type="entry name" value="SENSOR PROTEIN RSTB"/>
    <property type="match status" value="1"/>
</dbReference>
<keyword evidence="5 9" id="KW-0418">Kinase</keyword>
<feature type="domain" description="Histidine kinase" evidence="8">
    <location>
        <begin position="208"/>
        <end position="411"/>
    </location>
</feature>
<dbReference type="PROSITE" id="PS50109">
    <property type="entry name" value="HIS_KIN"/>
    <property type="match status" value="1"/>
</dbReference>
<name>A0A2N7VLE6_9BURK</name>
<evidence type="ECO:0000313" key="9">
    <source>
        <dbReference type="EMBL" id="PMS17984.1"/>
    </source>
</evidence>
<protein>
    <recommendedName>
        <fullName evidence="2">histidine kinase</fullName>
        <ecNumber evidence="2">2.7.13.3</ecNumber>
    </recommendedName>
</protein>
<sequence length="430" mass="46749">MQRITNTGRVNLGHLFWLRCLAIIGQLVTIAVVQQFFGVHLPLPAMLIIIALEAIFNAGTWFRVASARPETDLELLGQLWVDLGALSALLFLSGGTTNPFVSLYLPSLAIAAAVLPWRHMIWLAIFAMCCYIALGFDSVPLNMDNPANLFDYYRTGMWVNFMVSVGLIAWFVARMSSALRQRDAALGDAQQRLLRDERAVALGVQAATVAHEMGTPLSTIAMLTEELREAARTDQALAAYVDDFALLEQQMTLCTSALARLRSRASVAPARERLDAWLASFCEQWRLRHPHVKFVRLAAAIDDTWLDETAAVGQILTILLDNAARVSRDGVRLAAALTDGFIEFQVCDSGPGIAPALRTKLGSAPVDSTQGGHGVGLYLAFAAAARLNGSIELLDGEPRGTRAVLRVPAAKDDGTPRRAAVSISNKENEL</sequence>
<dbReference type="CDD" id="cd00075">
    <property type="entry name" value="HATPase"/>
    <property type="match status" value="1"/>
</dbReference>
<dbReference type="Pfam" id="PF02518">
    <property type="entry name" value="HATPase_c"/>
    <property type="match status" value="1"/>
</dbReference>
<evidence type="ECO:0000256" key="7">
    <source>
        <dbReference type="SAM" id="Phobius"/>
    </source>
</evidence>
<keyword evidence="10" id="KW-1185">Reference proteome</keyword>